<sequence length="637" mass="73906">MSIRNLRKLKELQKDNFLSSTIDEDLDSGISSRYSFDINALPSNNFNRFSILDNNIQIIEDNVPESDNIFEYENKNNIHSKKCKIKKKDKNKTRMVNNDLIETEKDYISEYFKINKVIDESSKKHDFPELIVDDSENKLQQKQLNLLIIDQNFLDSDAEMRKLFGKIVVDNNNHSKKKSKKYRTNFKNKSNKSPLMVFKESWPPFFNNGLSMDIIDYVDGIGYFKFVFSKAYQDSQHQFSIAVNSFDPSNLIVLLQHNPYHVGTLLQVSEILKHEGNYHNSIDLVDRALYSLGRGFHPTFNISTGCVRLPFKYFENRVMYLALHKHIYNLEKKGCWRTAFEFNKLLLSLSPLEDNDNYGALLTLDFFALKAKEYDYIIELKEWHDQKYLRRLPSFAFSYALAFFHKENTDDLHIVSKEKIIDAVSSFPWVVRPLFLLLKLPIPNGYESLSPPTNLDALYMDIYLSRVKDIWNTSKYIEFLSSVSLPSPLINMNFQKFDHEIPAGILRYVLLSGDKNLIQYLPLSITSQPIMEYDPFPPDNSVSFTHTSIPDSLDNSAVQENYTPINSSEILLPQYSSETNLQDEHNPEAIIESNNSGNVSSDETSVYLARISRRILSLFGIFWRDNISNETDFSGND</sequence>
<dbReference type="OrthoDB" id="205993at2759"/>
<protein>
    <submittedName>
        <fullName evidence="1">Uncharacterized protein</fullName>
    </submittedName>
</protein>
<evidence type="ECO:0000313" key="1">
    <source>
        <dbReference type="EMBL" id="KTW31097.1"/>
    </source>
</evidence>
<organism evidence="1 2">
    <name type="scientific">Pneumocystis jirovecii (strain RU7)</name>
    <name type="common">Human pneumocystis pneumonia agent</name>
    <dbReference type="NCBI Taxonomy" id="1408657"/>
    <lineage>
        <taxon>Eukaryota</taxon>
        <taxon>Fungi</taxon>
        <taxon>Dikarya</taxon>
        <taxon>Ascomycota</taxon>
        <taxon>Taphrinomycotina</taxon>
        <taxon>Pneumocystomycetes</taxon>
        <taxon>Pneumocystaceae</taxon>
        <taxon>Pneumocystis</taxon>
    </lineage>
</organism>
<keyword evidence="2" id="KW-1185">Reference proteome</keyword>
<dbReference type="PANTHER" id="PTHR22684">
    <property type="entry name" value="NULP1-RELATED"/>
    <property type="match status" value="1"/>
</dbReference>
<dbReference type="EMBL" id="LFWA01000006">
    <property type="protein sequence ID" value="KTW31097.1"/>
    <property type="molecule type" value="Genomic_DNA"/>
</dbReference>
<dbReference type="VEuPathDB" id="FungiDB:T551_01649"/>
<dbReference type="Pfam" id="PF04910">
    <property type="entry name" value="Tcf25"/>
    <property type="match status" value="1"/>
</dbReference>
<dbReference type="RefSeq" id="XP_018230087.1">
    <property type="nucleotide sequence ID" value="XM_018373912.1"/>
</dbReference>
<dbReference type="GeneID" id="28940167"/>
<dbReference type="GO" id="GO:0072344">
    <property type="term" value="P:rescue of stalled ribosome"/>
    <property type="evidence" value="ECO:0007669"/>
    <property type="project" value="TreeGrafter"/>
</dbReference>
<dbReference type="GO" id="GO:1990116">
    <property type="term" value="P:ribosome-associated ubiquitin-dependent protein catabolic process"/>
    <property type="evidence" value="ECO:0007669"/>
    <property type="project" value="TreeGrafter"/>
</dbReference>
<reference evidence="2" key="1">
    <citation type="journal article" date="2016" name="Nat. Commun.">
        <title>Genome analysis of three Pneumocystis species reveals adaptation mechanisms to life exclusively in mammalian hosts.</title>
        <authorList>
            <person name="Ma L."/>
            <person name="Chen Z."/>
            <person name="Huang D.W."/>
            <person name="Kutty G."/>
            <person name="Ishihara M."/>
            <person name="Wang H."/>
            <person name="Abouelleil A."/>
            <person name="Bishop L."/>
            <person name="Davey E."/>
            <person name="Deng R."/>
            <person name="Deng X."/>
            <person name="Fan L."/>
            <person name="Fantoni G."/>
            <person name="Fitzgerald M."/>
            <person name="Gogineni E."/>
            <person name="Goldberg J.M."/>
            <person name="Handley G."/>
            <person name="Hu X."/>
            <person name="Huber C."/>
            <person name="Jiao X."/>
            <person name="Jones K."/>
            <person name="Levin J.Z."/>
            <person name="Liu Y."/>
            <person name="Macdonald P."/>
            <person name="Melnikov A."/>
            <person name="Raley C."/>
            <person name="Sassi M."/>
            <person name="Sherman B.T."/>
            <person name="Song X."/>
            <person name="Sykes S."/>
            <person name="Tran B."/>
            <person name="Walsh L."/>
            <person name="Xia Y."/>
            <person name="Yang J."/>
            <person name="Young S."/>
            <person name="Zeng Q."/>
            <person name="Zheng X."/>
            <person name="Stephens R."/>
            <person name="Nusbaum C."/>
            <person name="Birren B.W."/>
            <person name="Azadi P."/>
            <person name="Lempicki R.A."/>
            <person name="Cuomo C.A."/>
            <person name="Kovacs J.A."/>
        </authorList>
    </citation>
    <scope>NUCLEOTIDE SEQUENCE [LARGE SCALE GENOMIC DNA]</scope>
    <source>
        <strain evidence="2">RU7</strain>
    </source>
</reference>
<dbReference type="AlphaFoldDB" id="A0A0W4ZRV1"/>
<proteinExistence type="predicted"/>
<dbReference type="Proteomes" id="UP000053447">
    <property type="component" value="Unassembled WGS sequence"/>
</dbReference>
<evidence type="ECO:0000313" key="2">
    <source>
        <dbReference type="Proteomes" id="UP000053447"/>
    </source>
</evidence>
<name>A0A0W4ZRV1_PNEJ7</name>
<dbReference type="PANTHER" id="PTHR22684:SF0">
    <property type="entry name" value="RIBOSOME QUALITY CONTROL COMPLEX SUBUNIT TCF25"/>
    <property type="match status" value="1"/>
</dbReference>
<dbReference type="InterPro" id="IPR006994">
    <property type="entry name" value="TCF25/Rqc1"/>
</dbReference>
<gene>
    <name evidence="1" type="ORF">T551_01649</name>
</gene>
<dbReference type="GO" id="GO:1990112">
    <property type="term" value="C:RQC complex"/>
    <property type="evidence" value="ECO:0007669"/>
    <property type="project" value="TreeGrafter"/>
</dbReference>
<comment type="caution">
    <text evidence="1">The sequence shown here is derived from an EMBL/GenBank/DDBJ whole genome shotgun (WGS) entry which is preliminary data.</text>
</comment>
<accession>A0A0W4ZRV1</accession>
<dbReference type="STRING" id="1408657.A0A0W4ZRV1"/>